<dbReference type="AlphaFoldDB" id="A0A8J4WGG4"/>
<comment type="caution">
    <text evidence="4">The sequence shown here is derived from an EMBL/GenBank/DDBJ whole genome shotgun (WGS) entry which is preliminary data.</text>
</comment>
<dbReference type="GO" id="GO:0000976">
    <property type="term" value="F:transcription cis-regulatory region binding"/>
    <property type="evidence" value="ECO:0007669"/>
    <property type="project" value="TreeGrafter"/>
</dbReference>
<feature type="repeat" description="ANK" evidence="3">
    <location>
        <begin position="108"/>
        <end position="140"/>
    </location>
</feature>
<dbReference type="PANTHER" id="PTHR24193">
    <property type="entry name" value="ANKYRIN REPEAT PROTEIN"/>
    <property type="match status" value="1"/>
</dbReference>
<dbReference type="PROSITE" id="PS50088">
    <property type="entry name" value="ANK_REPEAT"/>
    <property type="match status" value="2"/>
</dbReference>
<proteinExistence type="predicted"/>
<dbReference type="Gene3D" id="1.25.40.20">
    <property type="entry name" value="Ankyrin repeat-containing domain"/>
    <property type="match status" value="1"/>
</dbReference>
<dbReference type="InterPro" id="IPR050663">
    <property type="entry name" value="Ankyrin-SOCS_Box"/>
</dbReference>
<organism evidence="4 5">
    <name type="scientific">Paragonimus heterotremus</name>
    <dbReference type="NCBI Taxonomy" id="100268"/>
    <lineage>
        <taxon>Eukaryota</taxon>
        <taxon>Metazoa</taxon>
        <taxon>Spiralia</taxon>
        <taxon>Lophotrochozoa</taxon>
        <taxon>Platyhelminthes</taxon>
        <taxon>Trematoda</taxon>
        <taxon>Digenea</taxon>
        <taxon>Plagiorchiida</taxon>
        <taxon>Troglotremata</taxon>
        <taxon>Troglotrematidae</taxon>
        <taxon>Paragonimus</taxon>
    </lineage>
</organism>
<dbReference type="SMART" id="SM00248">
    <property type="entry name" value="ANK"/>
    <property type="match status" value="4"/>
</dbReference>
<evidence type="ECO:0000256" key="2">
    <source>
        <dbReference type="ARBA" id="ARBA00023043"/>
    </source>
</evidence>
<evidence type="ECO:0000256" key="1">
    <source>
        <dbReference type="ARBA" id="ARBA00022737"/>
    </source>
</evidence>
<evidence type="ECO:0000313" key="4">
    <source>
        <dbReference type="EMBL" id="KAF5399291.1"/>
    </source>
</evidence>
<dbReference type="Proteomes" id="UP000748531">
    <property type="component" value="Unassembled WGS sequence"/>
</dbReference>
<dbReference type="PANTHER" id="PTHR24193:SF121">
    <property type="entry name" value="ADA2A-CONTAINING COMPLEX COMPONENT 3, ISOFORM D"/>
    <property type="match status" value="1"/>
</dbReference>
<keyword evidence="1" id="KW-0677">Repeat</keyword>
<dbReference type="EMBL" id="LUCH01004180">
    <property type="protein sequence ID" value="KAF5399291.1"/>
    <property type="molecule type" value="Genomic_DNA"/>
</dbReference>
<reference evidence="4" key="1">
    <citation type="submission" date="2019-05" db="EMBL/GenBank/DDBJ databases">
        <title>Annotation for the trematode Paragonimus heterotremus.</title>
        <authorList>
            <person name="Choi Y.-J."/>
        </authorList>
    </citation>
    <scope>NUCLEOTIDE SEQUENCE</scope>
    <source>
        <strain evidence="4">LC</strain>
    </source>
</reference>
<dbReference type="SUPFAM" id="SSF48403">
    <property type="entry name" value="Ankyrin repeat"/>
    <property type="match status" value="1"/>
</dbReference>
<feature type="repeat" description="ANK" evidence="3">
    <location>
        <begin position="75"/>
        <end position="107"/>
    </location>
</feature>
<dbReference type="InterPro" id="IPR002110">
    <property type="entry name" value="Ankyrin_rpt"/>
</dbReference>
<dbReference type="PROSITE" id="PS50297">
    <property type="entry name" value="ANK_REP_REGION"/>
    <property type="match status" value="2"/>
</dbReference>
<protein>
    <submittedName>
        <fullName evidence="4">Ankyrin repeat domain containing protein 10</fullName>
    </submittedName>
</protein>
<sequence>MHQELLEKASPLHYCCMTGDIQRLVELIKQNEEDVYTMDDLHYWTPAHWAASFNRLDCLRILKIRGAVNTPSFRSMVLPLHLACEQGHTECVQLLLSSDCKINTQDYQGDTPLHKAARGGHVGCVNLLVHAGARVNVRNFSNKTASEIAAFAGHFGVASVLNEFARIQSANVTCDVSSRAPLFIPDRPSNCCKRQNLNAFDELLDKRRKFSDPVLQVATDMLGTVGTDDPCALQSSVLEHAACINMADTYADHYFSYLESDKTRCQ</sequence>
<evidence type="ECO:0000256" key="3">
    <source>
        <dbReference type="PROSITE-ProRule" id="PRU00023"/>
    </source>
</evidence>
<keyword evidence="5" id="KW-1185">Reference proteome</keyword>
<name>A0A8J4WGG4_9TREM</name>
<keyword evidence="2 3" id="KW-0040">ANK repeat</keyword>
<gene>
    <name evidence="4" type="ORF">PHET_07096</name>
</gene>
<dbReference type="GO" id="GO:0005634">
    <property type="term" value="C:nucleus"/>
    <property type="evidence" value="ECO:0007669"/>
    <property type="project" value="TreeGrafter"/>
</dbReference>
<dbReference type="OrthoDB" id="5402602at2759"/>
<evidence type="ECO:0000313" key="5">
    <source>
        <dbReference type="Proteomes" id="UP000748531"/>
    </source>
</evidence>
<dbReference type="InterPro" id="IPR036770">
    <property type="entry name" value="Ankyrin_rpt-contain_sf"/>
</dbReference>
<dbReference type="GO" id="GO:0045944">
    <property type="term" value="P:positive regulation of transcription by RNA polymerase II"/>
    <property type="evidence" value="ECO:0007669"/>
    <property type="project" value="TreeGrafter"/>
</dbReference>
<dbReference type="Pfam" id="PF12796">
    <property type="entry name" value="Ank_2"/>
    <property type="match status" value="2"/>
</dbReference>
<accession>A0A8J4WGG4</accession>